<dbReference type="Proteomes" id="UP000474024">
    <property type="component" value="Unassembled WGS sequence"/>
</dbReference>
<comment type="caution">
    <text evidence="2">The sequence shown here is derived from an EMBL/GenBank/DDBJ whole genome shotgun (WGS) entry which is preliminary data.</text>
</comment>
<feature type="compositionally biased region" description="Low complexity" evidence="1">
    <location>
        <begin position="102"/>
        <end position="114"/>
    </location>
</feature>
<feature type="region of interest" description="Disordered" evidence="1">
    <location>
        <begin position="188"/>
        <end position="222"/>
    </location>
</feature>
<evidence type="ECO:0000313" key="2">
    <source>
        <dbReference type="EMBL" id="MST74997.1"/>
    </source>
</evidence>
<dbReference type="RefSeq" id="WP_154429961.1">
    <property type="nucleotide sequence ID" value="NZ_VUNI01000012.1"/>
</dbReference>
<protein>
    <submittedName>
        <fullName evidence="2">Uncharacterized protein</fullName>
    </submittedName>
</protein>
<name>A0A6L5YS54_9FIRM</name>
<evidence type="ECO:0000256" key="1">
    <source>
        <dbReference type="SAM" id="MobiDB-lite"/>
    </source>
</evidence>
<organism evidence="2 3">
    <name type="scientific">Roseburia porci</name>
    <dbReference type="NCBI Taxonomy" id="2605790"/>
    <lineage>
        <taxon>Bacteria</taxon>
        <taxon>Bacillati</taxon>
        <taxon>Bacillota</taxon>
        <taxon>Clostridia</taxon>
        <taxon>Lachnospirales</taxon>
        <taxon>Lachnospiraceae</taxon>
        <taxon>Roseburia</taxon>
    </lineage>
</organism>
<proteinExistence type="predicted"/>
<reference evidence="2 3" key="1">
    <citation type="submission" date="2019-08" db="EMBL/GenBank/DDBJ databases">
        <title>In-depth cultivation of the pig gut microbiome towards novel bacterial diversity and tailored functional studies.</title>
        <authorList>
            <person name="Wylensek D."/>
            <person name="Hitch T.C.A."/>
            <person name="Clavel T."/>
        </authorList>
    </citation>
    <scope>NUCLEOTIDE SEQUENCE [LARGE SCALE GENOMIC DNA]</scope>
    <source>
        <strain evidence="2 3">MUC/MUC-530-WT-4D</strain>
    </source>
</reference>
<evidence type="ECO:0000313" key="3">
    <source>
        <dbReference type="Proteomes" id="UP000474024"/>
    </source>
</evidence>
<dbReference type="AlphaFoldDB" id="A0A6L5YS54"/>
<accession>A0A6L5YS54</accession>
<feature type="region of interest" description="Disordered" evidence="1">
    <location>
        <begin position="94"/>
        <end position="154"/>
    </location>
</feature>
<feature type="compositionally biased region" description="Pro residues" evidence="1">
    <location>
        <begin position="193"/>
        <end position="217"/>
    </location>
</feature>
<keyword evidence="3" id="KW-1185">Reference proteome</keyword>
<feature type="compositionally biased region" description="Polar residues" evidence="1">
    <location>
        <begin position="124"/>
        <end position="135"/>
    </location>
</feature>
<sequence length="252" mass="29767">MDHNQESTMKTPFYMTYPMQNLYETEMEYERDMQRMKDLYPREVKKILICVENQCDELEYQGSMMYDEFPDRLMLEKIVDKIYQRLIQEGIIKRPEEPPVIQPRQENQNRNPQEMNERMRSVDENQMQPGENQNPQRERMPVSEGGIDRQQTPSLRMECTEREWFAPPEGQIPPMPVRAQAVEVCMQQRGPGRPGPGMPPPPPGRPGPGMPPPPPPGWGAGHNDPMWGLVGVLLNDEMYRRRCRNRRCRRWW</sequence>
<gene>
    <name evidence="2" type="ORF">FYJ75_08145</name>
</gene>
<dbReference type="EMBL" id="VUNI01000012">
    <property type="protein sequence ID" value="MST74997.1"/>
    <property type="molecule type" value="Genomic_DNA"/>
</dbReference>